<dbReference type="GO" id="GO:0016787">
    <property type="term" value="F:hydrolase activity"/>
    <property type="evidence" value="ECO:0007669"/>
    <property type="project" value="UniProtKB-KW"/>
</dbReference>
<gene>
    <name evidence="2" type="ORF">Cni_G22258</name>
</gene>
<reference evidence="2 3" key="1">
    <citation type="submission" date="2023-10" db="EMBL/GenBank/DDBJ databases">
        <title>Chromosome-scale genome assembly provides insights into flower coloration mechanisms of Canna indica.</title>
        <authorList>
            <person name="Li C."/>
        </authorList>
    </citation>
    <scope>NUCLEOTIDE SEQUENCE [LARGE SCALE GENOMIC DNA]</scope>
    <source>
        <tissue evidence="2">Flower</tissue>
    </source>
</reference>
<sequence length="445" mass="47874">MLLYSRISARKEPFVKHVEEPQKKKQLVVTDPKLASPDSVSCVGSDTDTQSSHGEFSLLTNTINKRKLSDDVDPAEDKERDVMVLNVPLAEKPLPIHKSLGDLEFCNPSSSSAIEGLEDVNPGLLSSMPSSSLENKQLDYPLEHFATEVDDDKCQRPCANFNAGSHTAKDSESTIKASTAPSNVNTVLDPYLTTCRTAKSIVSEPSKYSYGEAVHLMETYGALDSAAEVNNLDKALSDSGGNKATPSSCKNKSNSIFEAVSSHSLLDSPGENKSLVSEEEKQICGHSIARVKKENGNSNGCYQTGLTELKSANKSTDGIPGDMSFMSRGFLQKSYAKSSETKKTKGVKKPASPCKASCNGSAKCTSENMDFRSVIASCNGSSLTKRNDDHDPESVFASENGNGNCNDGPPTPLTLERKSSLAPAKSCTQHARMMMTGLRIICCKF</sequence>
<accession>A0AAQ3KR31</accession>
<organism evidence="2 3">
    <name type="scientific">Canna indica</name>
    <name type="common">Indian-shot</name>
    <dbReference type="NCBI Taxonomy" id="4628"/>
    <lineage>
        <taxon>Eukaryota</taxon>
        <taxon>Viridiplantae</taxon>
        <taxon>Streptophyta</taxon>
        <taxon>Embryophyta</taxon>
        <taxon>Tracheophyta</taxon>
        <taxon>Spermatophyta</taxon>
        <taxon>Magnoliopsida</taxon>
        <taxon>Liliopsida</taxon>
        <taxon>Zingiberales</taxon>
        <taxon>Cannaceae</taxon>
        <taxon>Canna</taxon>
    </lineage>
</organism>
<dbReference type="AlphaFoldDB" id="A0AAQ3KR31"/>
<dbReference type="Proteomes" id="UP001327560">
    <property type="component" value="Chromosome 7"/>
</dbReference>
<protein>
    <submittedName>
        <fullName evidence="2">Ubiquitin carboxyl-terminal hydrolase 18-like</fullName>
    </submittedName>
</protein>
<feature type="region of interest" description="Disordered" evidence="1">
    <location>
        <begin position="383"/>
        <end position="411"/>
    </location>
</feature>
<evidence type="ECO:0000256" key="1">
    <source>
        <dbReference type="SAM" id="MobiDB-lite"/>
    </source>
</evidence>
<keyword evidence="2" id="KW-0378">Hydrolase</keyword>
<dbReference type="EMBL" id="CP136896">
    <property type="protein sequence ID" value="WOL13488.1"/>
    <property type="molecule type" value="Genomic_DNA"/>
</dbReference>
<keyword evidence="3" id="KW-1185">Reference proteome</keyword>
<evidence type="ECO:0000313" key="3">
    <source>
        <dbReference type="Proteomes" id="UP001327560"/>
    </source>
</evidence>
<evidence type="ECO:0000313" key="2">
    <source>
        <dbReference type="EMBL" id="WOL13488.1"/>
    </source>
</evidence>
<proteinExistence type="predicted"/>
<name>A0AAQ3KR31_9LILI</name>